<evidence type="ECO:0000313" key="4">
    <source>
        <dbReference type="Proteomes" id="UP000681425"/>
    </source>
</evidence>
<dbReference type="InterPro" id="IPR005532">
    <property type="entry name" value="SUMF_dom"/>
</dbReference>
<dbReference type="GO" id="GO:0120147">
    <property type="term" value="F:formylglycine-generating oxidase activity"/>
    <property type="evidence" value="ECO:0007669"/>
    <property type="project" value="TreeGrafter"/>
</dbReference>
<evidence type="ECO:0000256" key="1">
    <source>
        <dbReference type="SAM" id="MobiDB-lite"/>
    </source>
</evidence>
<gene>
    <name evidence="3" type="ORF">KFK14_10330</name>
</gene>
<protein>
    <submittedName>
        <fullName evidence="3">Formylglycine-generating enzyme family protein</fullName>
    </submittedName>
</protein>
<accession>A0A975Q373</accession>
<keyword evidence="4" id="KW-1185">Reference proteome</keyword>
<dbReference type="InterPro" id="IPR051043">
    <property type="entry name" value="Sulfatase_Mod_Factor_Kinase"/>
</dbReference>
<dbReference type="PANTHER" id="PTHR23150">
    <property type="entry name" value="SULFATASE MODIFYING FACTOR 1, 2"/>
    <property type="match status" value="1"/>
</dbReference>
<feature type="region of interest" description="Disordered" evidence="1">
    <location>
        <begin position="188"/>
        <end position="224"/>
    </location>
</feature>
<dbReference type="InterPro" id="IPR016187">
    <property type="entry name" value="CTDL_fold"/>
</dbReference>
<dbReference type="SUPFAM" id="SSF56436">
    <property type="entry name" value="C-type lectin-like"/>
    <property type="match status" value="1"/>
</dbReference>
<dbReference type="InterPro" id="IPR042095">
    <property type="entry name" value="SUMF_sf"/>
</dbReference>
<proteinExistence type="predicted"/>
<dbReference type="Proteomes" id="UP000681425">
    <property type="component" value="Chromosome"/>
</dbReference>
<organism evidence="3 4">
    <name type="scientific">Sphingobium phenoxybenzoativorans</name>
    <dbReference type="NCBI Taxonomy" id="1592790"/>
    <lineage>
        <taxon>Bacteria</taxon>
        <taxon>Pseudomonadati</taxon>
        <taxon>Pseudomonadota</taxon>
        <taxon>Alphaproteobacteria</taxon>
        <taxon>Sphingomonadales</taxon>
        <taxon>Sphingomonadaceae</taxon>
        <taxon>Sphingobium</taxon>
    </lineage>
</organism>
<dbReference type="AlphaFoldDB" id="A0A975Q373"/>
<reference evidence="3" key="1">
    <citation type="submission" date="2021-04" db="EMBL/GenBank/DDBJ databases">
        <title>Isolation of p-tert-butylphenol degrading bacteria Sphingobium phenoxybenzoativorans Tas13 from active sludge.</title>
        <authorList>
            <person name="Li Y."/>
        </authorList>
    </citation>
    <scope>NUCLEOTIDE SEQUENCE</scope>
    <source>
        <strain evidence="3">Tas13</strain>
    </source>
</reference>
<name>A0A975Q373_9SPHN</name>
<dbReference type="Gene3D" id="3.90.1580.10">
    <property type="entry name" value="paralog of FGE (formylglycine-generating enzyme)"/>
    <property type="match status" value="1"/>
</dbReference>
<dbReference type="EMBL" id="CP073910">
    <property type="protein sequence ID" value="QUT07735.1"/>
    <property type="molecule type" value="Genomic_DNA"/>
</dbReference>
<evidence type="ECO:0000313" key="3">
    <source>
        <dbReference type="EMBL" id="QUT07735.1"/>
    </source>
</evidence>
<evidence type="ECO:0000259" key="2">
    <source>
        <dbReference type="Pfam" id="PF03781"/>
    </source>
</evidence>
<dbReference type="PANTHER" id="PTHR23150:SF19">
    <property type="entry name" value="FORMYLGLYCINE-GENERATING ENZYME"/>
    <property type="match status" value="1"/>
</dbReference>
<sequence length="346" mass="37534">MGCLCQGCGRDHSRSADLSAVIIRRLLPIISLVALLPLTTAAIDRPAYGSVCERGGDQAIWVPAGEALIGDDRGYPEERPSYRVKVPGFWIDRHEVTNAQYARFVAVTGYVTQVERQGESVVFRPPGLGERPVEPSQWWHIVKGADWRHPEGPGSDLAGRDDYPVVQLSYADALAYARWAGRSLPSEEQFERAAGAGQPDTLTQPGPDAANSWQGEFPVQNDAVDGHKGLAPVGCYKPNAFGLQDMIGNAWEWTKSWYLPGHGPMVSNESAPDNPSFDPAQPDARARVIKGGSFLCAPNYCARYRPAARHAQDELYAASHLGFRTIDSARAGPGQPAVPQAGRHGI</sequence>
<dbReference type="Pfam" id="PF03781">
    <property type="entry name" value="FGE-sulfatase"/>
    <property type="match status" value="1"/>
</dbReference>
<dbReference type="KEGG" id="spph:KFK14_10330"/>
<feature type="domain" description="Sulfatase-modifying factor enzyme-like" evidence="2">
    <location>
        <begin position="57"/>
        <end position="326"/>
    </location>
</feature>